<dbReference type="Pfam" id="PF06580">
    <property type="entry name" value="His_kinase"/>
    <property type="match status" value="1"/>
</dbReference>
<evidence type="ECO:0000256" key="1">
    <source>
        <dbReference type="SAM" id="Phobius"/>
    </source>
</evidence>
<evidence type="ECO:0000313" key="4">
    <source>
        <dbReference type="Proteomes" id="UP000075583"/>
    </source>
</evidence>
<organism evidence="3 4">
    <name type="scientific">Roseivirga ehrenbergii (strain DSM 102268 / JCM 13514 / KCTC 12282 / NCIMB 14502 / KMM 6017)</name>
    <dbReference type="NCBI Taxonomy" id="279360"/>
    <lineage>
        <taxon>Bacteria</taxon>
        <taxon>Pseudomonadati</taxon>
        <taxon>Bacteroidota</taxon>
        <taxon>Cytophagia</taxon>
        <taxon>Cytophagales</taxon>
        <taxon>Roseivirgaceae</taxon>
        <taxon>Roseivirga</taxon>
    </lineage>
</organism>
<gene>
    <name evidence="3" type="ORF">MB14_13510</name>
</gene>
<dbReference type="EMBL" id="LQZQ01000002">
    <property type="protein sequence ID" value="KYG81596.1"/>
    <property type="molecule type" value="Genomic_DNA"/>
</dbReference>
<feature type="transmembrane region" description="Helical" evidence="1">
    <location>
        <begin position="45"/>
        <end position="62"/>
    </location>
</feature>
<dbReference type="InterPro" id="IPR036890">
    <property type="entry name" value="HATPase_C_sf"/>
</dbReference>
<comment type="caution">
    <text evidence="3">The sequence shown here is derived from an EMBL/GenBank/DDBJ whole genome shotgun (WGS) entry which is preliminary data.</text>
</comment>
<feature type="domain" description="Signal transduction histidine kinase internal region" evidence="2">
    <location>
        <begin position="160"/>
        <end position="239"/>
    </location>
</feature>
<feature type="transmembrane region" description="Helical" evidence="1">
    <location>
        <begin position="12"/>
        <end position="33"/>
    </location>
</feature>
<dbReference type="GO" id="GO:0000155">
    <property type="term" value="F:phosphorelay sensor kinase activity"/>
    <property type="evidence" value="ECO:0007669"/>
    <property type="project" value="InterPro"/>
</dbReference>
<keyword evidence="1" id="KW-0472">Membrane</keyword>
<feature type="transmembrane region" description="Helical" evidence="1">
    <location>
        <begin position="116"/>
        <end position="137"/>
    </location>
</feature>
<dbReference type="GO" id="GO:0016020">
    <property type="term" value="C:membrane"/>
    <property type="evidence" value="ECO:0007669"/>
    <property type="project" value="InterPro"/>
</dbReference>
<keyword evidence="4" id="KW-1185">Reference proteome</keyword>
<reference evidence="3" key="1">
    <citation type="submission" date="2016-01" db="EMBL/GenBank/DDBJ databases">
        <title>Genome sequencing of Roseivirga ehrenbergii KMM 6017.</title>
        <authorList>
            <person name="Selvaratnam C."/>
            <person name="Thevarajoo S."/>
            <person name="Goh K.M."/>
            <person name="Ee R."/>
            <person name="Chan K.-G."/>
            <person name="Chong C.S."/>
        </authorList>
    </citation>
    <scope>NUCLEOTIDE SEQUENCE [LARGE SCALE GENOMIC DNA]</scope>
    <source>
        <strain evidence="3">KMM 6017</strain>
    </source>
</reference>
<dbReference type="AlphaFoldDB" id="A0A150XSD7"/>
<evidence type="ECO:0000313" key="3">
    <source>
        <dbReference type="EMBL" id="KYG81596.1"/>
    </source>
</evidence>
<dbReference type="InterPro" id="IPR050640">
    <property type="entry name" value="Bact_2-comp_sensor_kinase"/>
</dbReference>
<accession>A0A150XSD7</accession>
<proteinExistence type="predicted"/>
<dbReference type="InterPro" id="IPR010559">
    <property type="entry name" value="Sig_transdc_His_kin_internal"/>
</dbReference>
<dbReference type="OrthoDB" id="9792992at2"/>
<dbReference type="STRING" id="279360.MB14_13510"/>
<protein>
    <recommendedName>
        <fullName evidence="2">Signal transduction histidine kinase internal region domain-containing protein</fullName>
    </recommendedName>
</protein>
<dbReference type="Gene3D" id="3.30.565.10">
    <property type="entry name" value="Histidine kinase-like ATPase, C-terminal domain"/>
    <property type="match status" value="1"/>
</dbReference>
<evidence type="ECO:0000259" key="2">
    <source>
        <dbReference type="Pfam" id="PF06580"/>
    </source>
</evidence>
<dbReference type="RefSeq" id="WP_062588682.1">
    <property type="nucleotide sequence ID" value="NZ_LQZQ01000002.1"/>
</dbReference>
<keyword evidence="1" id="KW-0812">Transmembrane</keyword>
<dbReference type="SUPFAM" id="SSF55874">
    <property type="entry name" value="ATPase domain of HSP90 chaperone/DNA topoisomerase II/histidine kinase"/>
    <property type="match status" value="1"/>
</dbReference>
<feature type="transmembrane region" description="Helical" evidence="1">
    <location>
        <begin position="74"/>
        <end position="96"/>
    </location>
</feature>
<dbReference type="PANTHER" id="PTHR34220">
    <property type="entry name" value="SENSOR HISTIDINE KINASE YPDA"/>
    <property type="match status" value="1"/>
</dbReference>
<dbReference type="PANTHER" id="PTHR34220:SF7">
    <property type="entry name" value="SENSOR HISTIDINE KINASE YPDA"/>
    <property type="match status" value="1"/>
</dbReference>
<name>A0A150XSD7_ROSEK</name>
<keyword evidence="1" id="KW-1133">Transmembrane helix</keyword>
<sequence length="351" mass="40121">MNHPFIKNKGIIFYTAAWLFIAILFGLALRYFYDFSTKEANIDSFIFNGTFYCLGLAFWFVVRYNSFDSSQILNLIVSHLAAAALSVAAGVFITITVLKNILPQTEESLIYLNSSIVWRSGLGLLYYAVLILVYHLIKYYDDLRDRGQQQAQLETMLKESELEMLKSQINPHFIFNSLNSIASLTITAPNQAREMVVKLSDFLRYSLGKENHQLNTLEEEMANLMLYLEIEKVRFGDRLQVETQIEIDALNLTLPNLILQPLIENAVKHGIYESLEDVTIRVTAKTENGILRLSMTNEFDPKAVSKKGKGIGLKNVRERLRVIYGVPKLVFTETNENLFTVRLDIPQPSEK</sequence>
<dbReference type="Proteomes" id="UP000075583">
    <property type="component" value="Unassembled WGS sequence"/>
</dbReference>